<dbReference type="Proteomes" id="UP000317933">
    <property type="component" value="Unassembled WGS sequence"/>
</dbReference>
<gene>
    <name evidence="1" type="ORF">EAH78_18450</name>
</gene>
<dbReference type="RefSeq" id="WP_140668779.1">
    <property type="nucleotide sequence ID" value="NZ_RCZE01000008.1"/>
</dbReference>
<name>A0A502HRD5_9PSED</name>
<organism evidence="1 2">
    <name type="scientific">Pseudomonas arsenicoxydans</name>
    <dbReference type="NCBI Taxonomy" id="702115"/>
    <lineage>
        <taxon>Bacteria</taxon>
        <taxon>Pseudomonadati</taxon>
        <taxon>Pseudomonadota</taxon>
        <taxon>Gammaproteobacteria</taxon>
        <taxon>Pseudomonadales</taxon>
        <taxon>Pseudomonadaceae</taxon>
        <taxon>Pseudomonas</taxon>
    </lineage>
</organism>
<proteinExistence type="predicted"/>
<protein>
    <submittedName>
        <fullName evidence="1">Uncharacterized protein</fullName>
    </submittedName>
</protein>
<reference evidence="1 2" key="1">
    <citation type="journal article" date="2019" name="Environ. Microbiol.">
        <title>Species interactions and distinct microbial communities in high Arctic permafrost affected cryosols are associated with the CH4 and CO2 gas fluxes.</title>
        <authorList>
            <person name="Altshuler I."/>
            <person name="Hamel J."/>
            <person name="Turney S."/>
            <person name="Magnuson E."/>
            <person name="Levesque R."/>
            <person name="Greer C."/>
            <person name="Whyte L.G."/>
        </authorList>
    </citation>
    <scope>NUCLEOTIDE SEQUENCE [LARGE SCALE GENOMIC DNA]</scope>
    <source>
        <strain evidence="1 2">E3</strain>
    </source>
</reference>
<evidence type="ECO:0000313" key="1">
    <source>
        <dbReference type="EMBL" id="TPG76343.1"/>
    </source>
</evidence>
<dbReference type="AlphaFoldDB" id="A0A502HRD5"/>
<comment type="caution">
    <text evidence="1">The sequence shown here is derived from an EMBL/GenBank/DDBJ whole genome shotgun (WGS) entry which is preliminary data.</text>
</comment>
<evidence type="ECO:0000313" key="2">
    <source>
        <dbReference type="Proteomes" id="UP000317933"/>
    </source>
</evidence>
<sequence length="81" mass="9059">MNSKPTNQQVADVLGITTDEVRTFVVHMNALAIQGGWVLTFALETPEHILSGLKLTKTLSCTIVLPQEERLFWRSSLKGDY</sequence>
<dbReference type="EMBL" id="RCZE01000008">
    <property type="protein sequence ID" value="TPG76343.1"/>
    <property type="molecule type" value="Genomic_DNA"/>
</dbReference>
<accession>A0A502HRD5</accession>